<dbReference type="Proteomes" id="UP000233837">
    <property type="component" value="Unassembled WGS sequence"/>
</dbReference>
<keyword evidence="2" id="KW-1185">Reference proteome</keyword>
<dbReference type="EMBL" id="KZ502797">
    <property type="protein sequence ID" value="PKU72872.1"/>
    <property type="molecule type" value="Genomic_DNA"/>
</dbReference>
<protein>
    <submittedName>
        <fullName evidence="1">Uncharacterized protein</fullName>
    </submittedName>
</protein>
<dbReference type="AlphaFoldDB" id="A0A2I0WB39"/>
<evidence type="ECO:0000313" key="2">
    <source>
        <dbReference type="Proteomes" id="UP000233837"/>
    </source>
</evidence>
<reference evidence="1 2" key="2">
    <citation type="journal article" date="2017" name="Nature">
        <title>The Apostasia genome and the evolution of orchids.</title>
        <authorList>
            <person name="Zhang G.Q."/>
            <person name="Liu K.W."/>
            <person name="Li Z."/>
            <person name="Lohaus R."/>
            <person name="Hsiao Y.Y."/>
            <person name="Niu S.C."/>
            <person name="Wang J.Y."/>
            <person name="Lin Y.C."/>
            <person name="Xu Q."/>
            <person name="Chen L.J."/>
            <person name="Yoshida K."/>
            <person name="Fujiwara S."/>
            <person name="Wang Z.W."/>
            <person name="Zhang Y.Q."/>
            <person name="Mitsuda N."/>
            <person name="Wang M."/>
            <person name="Liu G.H."/>
            <person name="Pecoraro L."/>
            <person name="Huang H.X."/>
            <person name="Xiao X.J."/>
            <person name="Lin M."/>
            <person name="Wu X.Y."/>
            <person name="Wu W.L."/>
            <person name="Chen Y.Y."/>
            <person name="Chang S.B."/>
            <person name="Sakamoto S."/>
            <person name="Ohme-Takagi M."/>
            <person name="Yagi M."/>
            <person name="Zeng S.J."/>
            <person name="Shen C.Y."/>
            <person name="Yeh C.M."/>
            <person name="Luo Y.B."/>
            <person name="Tsai W.C."/>
            <person name="Van de Peer Y."/>
            <person name="Liu Z.J."/>
        </authorList>
    </citation>
    <scope>NUCLEOTIDE SEQUENCE [LARGE SCALE GENOMIC DNA]</scope>
    <source>
        <tissue evidence="1">The whole plant</tissue>
    </source>
</reference>
<name>A0A2I0WB39_9ASPA</name>
<organism evidence="1 2">
    <name type="scientific">Dendrobium catenatum</name>
    <dbReference type="NCBI Taxonomy" id="906689"/>
    <lineage>
        <taxon>Eukaryota</taxon>
        <taxon>Viridiplantae</taxon>
        <taxon>Streptophyta</taxon>
        <taxon>Embryophyta</taxon>
        <taxon>Tracheophyta</taxon>
        <taxon>Spermatophyta</taxon>
        <taxon>Magnoliopsida</taxon>
        <taxon>Liliopsida</taxon>
        <taxon>Asparagales</taxon>
        <taxon>Orchidaceae</taxon>
        <taxon>Epidendroideae</taxon>
        <taxon>Malaxideae</taxon>
        <taxon>Dendrobiinae</taxon>
        <taxon>Dendrobium</taxon>
    </lineage>
</organism>
<gene>
    <name evidence="1" type="ORF">MA16_Dca016617</name>
</gene>
<proteinExistence type="predicted"/>
<accession>A0A2I0WB39</accession>
<evidence type="ECO:0000313" key="1">
    <source>
        <dbReference type="EMBL" id="PKU72872.1"/>
    </source>
</evidence>
<reference evidence="1 2" key="1">
    <citation type="journal article" date="2016" name="Sci. Rep.">
        <title>The Dendrobium catenatum Lindl. genome sequence provides insights into polysaccharide synthase, floral development and adaptive evolution.</title>
        <authorList>
            <person name="Zhang G.Q."/>
            <person name="Xu Q."/>
            <person name="Bian C."/>
            <person name="Tsai W.C."/>
            <person name="Yeh C.M."/>
            <person name="Liu K.W."/>
            <person name="Yoshida K."/>
            <person name="Zhang L.S."/>
            <person name="Chang S.B."/>
            <person name="Chen F."/>
            <person name="Shi Y."/>
            <person name="Su Y.Y."/>
            <person name="Zhang Y.Q."/>
            <person name="Chen L.J."/>
            <person name="Yin Y."/>
            <person name="Lin M."/>
            <person name="Huang H."/>
            <person name="Deng H."/>
            <person name="Wang Z.W."/>
            <person name="Zhu S.L."/>
            <person name="Zhao X."/>
            <person name="Deng C."/>
            <person name="Niu S.C."/>
            <person name="Huang J."/>
            <person name="Wang M."/>
            <person name="Liu G.H."/>
            <person name="Yang H.J."/>
            <person name="Xiao X.J."/>
            <person name="Hsiao Y.Y."/>
            <person name="Wu W.L."/>
            <person name="Chen Y.Y."/>
            <person name="Mitsuda N."/>
            <person name="Ohme-Takagi M."/>
            <person name="Luo Y.B."/>
            <person name="Van de Peer Y."/>
            <person name="Liu Z.J."/>
        </authorList>
    </citation>
    <scope>NUCLEOTIDE SEQUENCE [LARGE SCALE GENOMIC DNA]</scope>
    <source>
        <tissue evidence="1">The whole plant</tissue>
    </source>
</reference>
<sequence>MYLPAERAIAELCSRVHSATGGLVAAGEVPCAHELVITGCGAEAGPGNACSVPLDRDGSEAAPMVVEVHQPSMAGRHLDDRHSSIRIVFAPAHSYSSSPLAFGDDKSMFSQLPKPKLKYGIIINEGGCLLKKKPEVPGKGKNVIVEESDILKIGVNKNPKVDFNASPSSMILISNKDILDPDHNQVEATGSLQNAETVKGSNPFFHINNNKFNALIDIVEEGEIVQENMVEGEDCVEHAVVEIHINCQIWSLIWRTKIYCGRLSEGEALLYLCPLRYSAFSKSEKNEKYTAIARRVTKHLALRHVELVKVRRKQKELGSLYASRGSKRSWVLCLLQEEVKGVGSLPHLVWWKGGGKRSLHVLGSSSRATLDPQFMVADDQTAYQRYKTTNIAVSRSYVLKKKVEITKEDLGIFLNLRTQGIRAHTLTSSTNYDWTVVNQISFEKIFQGDPVLCRHLVTCENTKGSLPTLGKCEQQEGSLPTHGEFEQREDDQISYLFVRAMERTETEPENFSKDWSSRRNHFSSQDEFLTIKISSRRSPVRPGRWEPTMAVSGNILQFLKPTFDITVRTGRNISSRDEPISSRTKLVRTDEQMVRTGQFFT</sequence>